<dbReference type="EMBL" id="QNRR01000004">
    <property type="protein sequence ID" value="RBP44217.1"/>
    <property type="molecule type" value="Genomic_DNA"/>
</dbReference>
<dbReference type="AlphaFoldDB" id="A0A366HM48"/>
<feature type="region of interest" description="Disordered" evidence="1">
    <location>
        <begin position="1"/>
        <end position="20"/>
    </location>
</feature>
<evidence type="ECO:0000313" key="3">
    <source>
        <dbReference type="Proteomes" id="UP000253426"/>
    </source>
</evidence>
<protein>
    <submittedName>
        <fullName evidence="2">Uncharacterized protein</fullName>
    </submittedName>
</protein>
<evidence type="ECO:0000256" key="1">
    <source>
        <dbReference type="SAM" id="MobiDB-lite"/>
    </source>
</evidence>
<dbReference type="OrthoDB" id="200166at2"/>
<organism evidence="2 3">
    <name type="scientific">Roseimicrobium gellanilyticum</name>
    <dbReference type="NCBI Taxonomy" id="748857"/>
    <lineage>
        <taxon>Bacteria</taxon>
        <taxon>Pseudomonadati</taxon>
        <taxon>Verrucomicrobiota</taxon>
        <taxon>Verrucomicrobiia</taxon>
        <taxon>Verrucomicrobiales</taxon>
        <taxon>Verrucomicrobiaceae</taxon>
        <taxon>Roseimicrobium</taxon>
    </lineage>
</organism>
<sequence length="155" mass="17797">MNPEIIPMPPAARDSCGRKNHGCPEDDRLLESWVRKVNDRWLVHSGLQHRASAYLDHLAATDRERLIDSLRIVRELFRTLGPLEDPKPRFYAGLFSLAKEEEAKRYLHDHLFTLSLIPVGVHLEHPSADVPEVCTQVRRLREDIYKCILTVQAAA</sequence>
<dbReference type="RefSeq" id="WP_113958642.1">
    <property type="nucleotide sequence ID" value="NZ_QNRR01000004.1"/>
</dbReference>
<dbReference type="Proteomes" id="UP000253426">
    <property type="component" value="Unassembled WGS sequence"/>
</dbReference>
<proteinExistence type="predicted"/>
<comment type="caution">
    <text evidence="2">The sequence shown here is derived from an EMBL/GenBank/DDBJ whole genome shotgun (WGS) entry which is preliminary data.</text>
</comment>
<accession>A0A366HM48</accession>
<feature type="compositionally biased region" description="Pro residues" evidence="1">
    <location>
        <begin position="1"/>
        <end position="10"/>
    </location>
</feature>
<name>A0A366HM48_9BACT</name>
<reference evidence="2 3" key="1">
    <citation type="submission" date="2018-06" db="EMBL/GenBank/DDBJ databases">
        <title>Genomic Encyclopedia of Type Strains, Phase IV (KMG-IV): sequencing the most valuable type-strain genomes for metagenomic binning, comparative biology and taxonomic classification.</title>
        <authorList>
            <person name="Goeker M."/>
        </authorList>
    </citation>
    <scope>NUCLEOTIDE SEQUENCE [LARGE SCALE GENOMIC DNA]</scope>
    <source>
        <strain evidence="2 3">DSM 25532</strain>
    </source>
</reference>
<evidence type="ECO:0000313" key="2">
    <source>
        <dbReference type="EMBL" id="RBP44217.1"/>
    </source>
</evidence>
<keyword evidence="3" id="KW-1185">Reference proteome</keyword>
<gene>
    <name evidence="2" type="ORF">DES53_10436</name>
</gene>